<accession>K5VN29</accession>
<feature type="transmembrane region" description="Helical" evidence="2">
    <location>
        <begin position="229"/>
        <end position="250"/>
    </location>
</feature>
<keyword evidence="2" id="KW-0472">Membrane</keyword>
<evidence type="ECO:0000313" key="3">
    <source>
        <dbReference type="EMBL" id="EKM75864.1"/>
    </source>
</evidence>
<feature type="transmembrane region" description="Helical" evidence="2">
    <location>
        <begin position="185"/>
        <end position="208"/>
    </location>
</feature>
<evidence type="ECO:0000313" key="4">
    <source>
        <dbReference type="Proteomes" id="UP000008493"/>
    </source>
</evidence>
<feature type="region of interest" description="Disordered" evidence="1">
    <location>
        <begin position="285"/>
        <end position="327"/>
    </location>
</feature>
<proteinExistence type="predicted"/>
<dbReference type="GeneID" id="18827518"/>
<dbReference type="InParanoid" id="K5VN29"/>
<dbReference type="OrthoDB" id="3267806at2759"/>
<keyword evidence="2" id="KW-0812">Transmembrane</keyword>
<feature type="transmembrane region" description="Helical" evidence="2">
    <location>
        <begin position="143"/>
        <end position="165"/>
    </location>
</feature>
<dbReference type="AlphaFoldDB" id="K5VN29"/>
<feature type="transmembrane region" description="Helical" evidence="2">
    <location>
        <begin position="20"/>
        <end position="41"/>
    </location>
</feature>
<feature type="transmembrane region" description="Helical" evidence="2">
    <location>
        <begin position="110"/>
        <end position="131"/>
    </location>
</feature>
<keyword evidence="4" id="KW-1185">Reference proteome</keyword>
<name>K5VN29_AGABU</name>
<dbReference type="Proteomes" id="UP000008493">
    <property type="component" value="Unassembled WGS sequence"/>
</dbReference>
<dbReference type="HOGENOM" id="CLU_044614_6_1_1"/>
<organism evidence="3 4">
    <name type="scientific">Agaricus bisporus var. burnettii (strain JB137-S8 / ATCC MYA-4627 / FGSC 10392)</name>
    <name type="common">White button mushroom</name>
    <dbReference type="NCBI Taxonomy" id="597362"/>
    <lineage>
        <taxon>Eukaryota</taxon>
        <taxon>Fungi</taxon>
        <taxon>Dikarya</taxon>
        <taxon>Basidiomycota</taxon>
        <taxon>Agaricomycotina</taxon>
        <taxon>Agaricomycetes</taxon>
        <taxon>Agaricomycetidae</taxon>
        <taxon>Agaricales</taxon>
        <taxon>Agaricineae</taxon>
        <taxon>Agaricaceae</taxon>
        <taxon>Agaricus</taxon>
    </lineage>
</organism>
<dbReference type="OMA" id="VEFAFQG"/>
<sequence>MDNNSTTLQGSLLLLTQIELVAPTTVAGTLYGIGFTLFCLYAHALVPRFQDKDRKRQAKFMLGYTSVIMLCGTYNLVINAWITQDAYIKHDDYPGGPYLYVLSTTQSQPALAVALSCQVLILIMTSAIQIWRVWVIWSATRYANLVIVLPSLCFLTFTALTFRTIILEIKLPVAEVMVADHTTSIVEFAFQGATTLLCTALISAYLVSQHWRQRKLIGEANGSAGYMKIVAILIESYALESAWLLIVAIISSHPESSFFGENSLYIEIIAYLLVQYRVTSDIQSPGIHSRGSSPSPTLVGRQNPSTAMQQSQWGSGGRAPRTSSSHHSPTFKFLAIDLGEMTTMQLCGGKDRLKTL</sequence>
<dbReference type="EMBL" id="JH971407">
    <property type="protein sequence ID" value="EKM75864.1"/>
    <property type="molecule type" value="Genomic_DNA"/>
</dbReference>
<keyword evidence="2" id="KW-1133">Transmembrane helix</keyword>
<gene>
    <name evidence="3" type="ORF">AGABI1DRAFT_131771</name>
</gene>
<evidence type="ECO:0000256" key="2">
    <source>
        <dbReference type="SAM" id="Phobius"/>
    </source>
</evidence>
<dbReference type="eggNOG" id="ENOG502SM10">
    <property type="taxonomic scope" value="Eukaryota"/>
</dbReference>
<reference evidence="4" key="1">
    <citation type="journal article" date="2012" name="Proc. Natl. Acad. Sci. U.S.A.">
        <title>Genome sequence of the button mushroom Agaricus bisporus reveals mechanisms governing adaptation to a humic-rich ecological niche.</title>
        <authorList>
            <person name="Morin E."/>
            <person name="Kohler A."/>
            <person name="Baker A.R."/>
            <person name="Foulongne-Oriol M."/>
            <person name="Lombard V."/>
            <person name="Nagy L.G."/>
            <person name="Ohm R.A."/>
            <person name="Patyshakuliyeva A."/>
            <person name="Brun A."/>
            <person name="Aerts A.L."/>
            <person name="Bailey A.M."/>
            <person name="Billette C."/>
            <person name="Coutinho P.M."/>
            <person name="Deakin G."/>
            <person name="Doddapaneni H."/>
            <person name="Floudas D."/>
            <person name="Grimwood J."/>
            <person name="Hilden K."/>
            <person name="Kuees U."/>
            <person name="LaButti K.M."/>
            <person name="Lapidus A."/>
            <person name="Lindquist E.A."/>
            <person name="Lucas S.M."/>
            <person name="Murat C."/>
            <person name="Riley R.W."/>
            <person name="Salamov A.A."/>
            <person name="Schmutz J."/>
            <person name="Subramanian V."/>
            <person name="Woesten H.A.B."/>
            <person name="Xu J."/>
            <person name="Eastwood D.C."/>
            <person name="Foster G.D."/>
            <person name="Sonnenberg A.S."/>
            <person name="Cullen D."/>
            <person name="de Vries R.P."/>
            <person name="Lundell T."/>
            <person name="Hibbett D.S."/>
            <person name="Henrissat B."/>
            <person name="Burton K.S."/>
            <person name="Kerrigan R.W."/>
            <person name="Challen M.P."/>
            <person name="Grigoriev I.V."/>
            <person name="Martin F."/>
        </authorList>
    </citation>
    <scope>NUCLEOTIDE SEQUENCE [LARGE SCALE GENOMIC DNA]</scope>
    <source>
        <strain evidence="4">JB137-S8 / ATCC MYA-4627 / FGSC 10392</strain>
    </source>
</reference>
<evidence type="ECO:0000256" key="1">
    <source>
        <dbReference type="SAM" id="MobiDB-lite"/>
    </source>
</evidence>
<protein>
    <submittedName>
        <fullName evidence="3">Uncharacterized protein</fullName>
    </submittedName>
</protein>
<feature type="compositionally biased region" description="Polar residues" evidence="1">
    <location>
        <begin position="290"/>
        <end position="313"/>
    </location>
</feature>
<feature type="transmembrane region" description="Helical" evidence="2">
    <location>
        <begin position="62"/>
        <end position="82"/>
    </location>
</feature>
<dbReference type="RefSeq" id="XP_007333434.1">
    <property type="nucleotide sequence ID" value="XM_007333372.1"/>
</dbReference>
<dbReference type="KEGG" id="abp:AGABI1DRAFT131771"/>